<dbReference type="GO" id="GO:0030170">
    <property type="term" value="F:pyridoxal phosphate binding"/>
    <property type="evidence" value="ECO:0007669"/>
    <property type="project" value="InterPro"/>
</dbReference>
<evidence type="ECO:0000313" key="4">
    <source>
        <dbReference type="EMBL" id="MBC5714217.1"/>
    </source>
</evidence>
<dbReference type="InterPro" id="IPR004839">
    <property type="entry name" value="Aminotransferase_I/II_large"/>
</dbReference>
<comment type="cofactor">
    <cofactor evidence="1">
        <name>pyridoxal 5'-phosphate</name>
        <dbReference type="ChEBI" id="CHEBI:597326"/>
    </cofactor>
</comment>
<dbReference type="PANTHER" id="PTHR42885">
    <property type="entry name" value="HISTIDINOL-PHOSPHATE AMINOTRANSFERASE-RELATED"/>
    <property type="match status" value="1"/>
</dbReference>
<dbReference type="PANTHER" id="PTHR42885:SF1">
    <property type="entry name" value="THREONINE-PHOSPHATE DECARBOXYLASE"/>
    <property type="match status" value="1"/>
</dbReference>
<protein>
    <submittedName>
        <fullName evidence="4">Aminotransferase class I/II-fold pyridoxal phosphate-dependent enzyme</fullName>
    </submittedName>
</protein>
<keyword evidence="5" id="KW-1185">Reference proteome</keyword>
<dbReference type="Proteomes" id="UP000606720">
    <property type="component" value="Unassembled WGS sequence"/>
</dbReference>
<dbReference type="InterPro" id="IPR015422">
    <property type="entry name" value="PyrdxlP-dep_Trfase_small"/>
</dbReference>
<keyword evidence="2" id="KW-0663">Pyridoxal phosphate</keyword>
<evidence type="ECO:0000259" key="3">
    <source>
        <dbReference type="Pfam" id="PF00155"/>
    </source>
</evidence>
<name>A0A923RT12_9FIRM</name>
<dbReference type="EMBL" id="JACOPH010000005">
    <property type="protein sequence ID" value="MBC5714217.1"/>
    <property type="molecule type" value="Genomic_DNA"/>
</dbReference>
<dbReference type="CDD" id="cd00609">
    <property type="entry name" value="AAT_like"/>
    <property type="match status" value="1"/>
</dbReference>
<dbReference type="Gene3D" id="3.90.1150.10">
    <property type="entry name" value="Aspartate Aminotransferase, domain 1"/>
    <property type="match status" value="1"/>
</dbReference>
<accession>A0A923RT12</accession>
<dbReference type="Gene3D" id="3.40.640.10">
    <property type="entry name" value="Type I PLP-dependent aspartate aminotransferase-like (Major domain)"/>
    <property type="match status" value="1"/>
</dbReference>
<dbReference type="AlphaFoldDB" id="A0A923RT12"/>
<keyword evidence="4" id="KW-0032">Aminotransferase</keyword>
<comment type="caution">
    <text evidence="4">The sequence shown here is derived from an EMBL/GenBank/DDBJ whole genome shotgun (WGS) entry which is preliminary data.</text>
</comment>
<dbReference type="GO" id="GO:0008483">
    <property type="term" value="F:transaminase activity"/>
    <property type="evidence" value="ECO:0007669"/>
    <property type="project" value="UniProtKB-KW"/>
</dbReference>
<evidence type="ECO:0000256" key="1">
    <source>
        <dbReference type="ARBA" id="ARBA00001933"/>
    </source>
</evidence>
<evidence type="ECO:0000256" key="2">
    <source>
        <dbReference type="ARBA" id="ARBA00022898"/>
    </source>
</evidence>
<dbReference type="SUPFAM" id="SSF53383">
    <property type="entry name" value="PLP-dependent transferases"/>
    <property type="match status" value="1"/>
</dbReference>
<organism evidence="4 5">
    <name type="scientific">Roseburia zhanii</name>
    <dbReference type="NCBI Taxonomy" id="2763064"/>
    <lineage>
        <taxon>Bacteria</taxon>
        <taxon>Bacillati</taxon>
        <taxon>Bacillota</taxon>
        <taxon>Clostridia</taxon>
        <taxon>Lachnospirales</taxon>
        <taxon>Lachnospiraceae</taxon>
        <taxon>Roseburia</taxon>
    </lineage>
</organism>
<reference evidence="4" key="1">
    <citation type="submission" date="2020-08" db="EMBL/GenBank/DDBJ databases">
        <title>Genome public.</title>
        <authorList>
            <person name="Liu C."/>
            <person name="Sun Q."/>
        </authorList>
    </citation>
    <scope>NUCLEOTIDE SEQUENCE</scope>
    <source>
        <strain evidence="4">BX1005</strain>
    </source>
</reference>
<proteinExistence type="predicted"/>
<evidence type="ECO:0000313" key="5">
    <source>
        <dbReference type="Proteomes" id="UP000606720"/>
    </source>
</evidence>
<dbReference type="Pfam" id="PF00155">
    <property type="entry name" value="Aminotran_1_2"/>
    <property type="match status" value="1"/>
</dbReference>
<gene>
    <name evidence="4" type="ORF">H8S17_08350</name>
</gene>
<keyword evidence="4" id="KW-0808">Transferase</keyword>
<feature type="domain" description="Aminotransferase class I/classII large" evidence="3">
    <location>
        <begin position="16"/>
        <end position="338"/>
    </location>
</feature>
<dbReference type="RefSeq" id="WP_186866948.1">
    <property type="nucleotide sequence ID" value="NZ_JACOPH010000005.1"/>
</dbReference>
<sequence>MKNVHGGDIYRNRIDLDFSVNINPSGIPKSVKAALYKAVESCDKYPDIEAQALKEAVSSTLLIPQEQLLFGNGASELFMAAVHALRPKKTMILAPSFYGYEYAAKAVGSEVIYFFLKQENDFLPQEGLLEALNEKIDLLILGNPNNPTGKKLDQTYLRCLLEHCREKNITVVLDECFIEFCEGECSIISESKEYEHLLIVRAFTKIYAIPGVRLGYLIGSDPLLLEKIKRHLPEWNLSTFAQKAGIACVKEHGYIEETIKYLKDEREYLIKELRAMGIMVFAGEADFILIYTKKPLYAYLLTQGILIRDCRNFKGLTEGYYRIAIKSHKDNQRLLKAIGECNE</sequence>
<dbReference type="InterPro" id="IPR015421">
    <property type="entry name" value="PyrdxlP-dep_Trfase_major"/>
</dbReference>
<dbReference type="InterPro" id="IPR015424">
    <property type="entry name" value="PyrdxlP-dep_Trfase"/>
</dbReference>